<dbReference type="PaxDb" id="35128-Thaps24046"/>
<keyword evidence="3" id="KW-1185">Reference proteome</keyword>
<organism evidence="2 3">
    <name type="scientific">Thalassiosira pseudonana</name>
    <name type="common">Marine diatom</name>
    <name type="synonym">Cyclotella nana</name>
    <dbReference type="NCBI Taxonomy" id="35128"/>
    <lineage>
        <taxon>Eukaryota</taxon>
        <taxon>Sar</taxon>
        <taxon>Stramenopiles</taxon>
        <taxon>Ochrophyta</taxon>
        <taxon>Bacillariophyta</taxon>
        <taxon>Coscinodiscophyceae</taxon>
        <taxon>Thalassiosirophycidae</taxon>
        <taxon>Thalassiosirales</taxon>
        <taxon>Thalassiosiraceae</taxon>
        <taxon>Thalassiosira</taxon>
    </lineage>
</organism>
<feature type="region of interest" description="Disordered" evidence="1">
    <location>
        <begin position="1"/>
        <end position="48"/>
    </location>
</feature>
<dbReference type="Proteomes" id="UP000001449">
    <property type="component" value="Chromosome 9"/>
</dbReference>
<dbReference type="RefSeq" id="XP_002292520.1">
    <property type="nucleotide sequence ID" value="XM_002292484.1"/>
</dbReference>
<evidence type="ECO:0000313" key="3">
    <source>
        <dbReference type="Proteomes" id="UP000001449"/>
    </source>
</evidence>
<dbReference type="InParanoid" id="B8C8J1"/>
<gene>
    <name evidence="2" type="ORF">THAPSDRAFT_24046</name>
</gene>
<evidence type="ECO:0000313" key="2">
    <source>
        <dbReference type="EMBL" id="EED90495.1"/>
    </source>
</evidence>
<proteinExistence type="predicted"/>
<dbReference type="HOGENOM" id="CLU_1216890_0_0_1"/>
<evidence type="ECO:0000256" key="1">
    <source>
        <dbReference type="SAM" id="MobiDB-lite"/>
    </source>
</evidence>
<name>B8C8J1_THAPS</name>
<feature type="compositionally biased region" description="Low complexity" evidence="1">
    <location>
        <begin position="145"/>
        <end position="155"/>
    </location>
</feature>
<accession>B8C8J1</accession>
<dbReference type="GeneID" id="7450970"/>
<sequence>MAPHINNSNDWEESTSLSQDDPSKSPSSSLMVESEPLDDDDATTMKPVVGILRRSSSISSSSDNSVHFIDDDESQQSIVTSTIYRPYTTLSSIPSLFYSPEDIKGFKREYRVLLKAQRINAQRLKNLRESQQQQPLGSSCRAVRSTRSPSSSQPTARDIDNACDSDSEDECGRTTPPKSSASSSYGGLFSSVYEAVFSGSSSYYQPVSPRRAQRAVQSNHFVDTLYLF</sequence>
<reference evidence="2 3" key="2">
    <citation type="journal article" date="2008" name="Nature">
        <title>The Phaeodactylum genome reveals the evolutionary history of diatom genomes.</title>
        <authorList>
            <person name="Bowler C."/>
            <person name="Allen A.E."/>
            <person name="Badger J.H."/>
            <person name="Grimwood J."/>
            <person name="Jabbari K."/>
            <person name="Kuo A."/>
            <person name="Maheswari U."/>
            <person name="Martens C."/>
            <person name="Maumus F."/>
            <person name="Otillar R.P."/>
            <person name="Rayko E."/>
            <person name="Salamov A."/>
            <person name="Vandepoele K."/>
            <person name="Beszteri B."/>
            <person name="Gruber A."/>
            <person name="Heijde M."/>
            <person name="Katinka M."/>
            <person name="Mock T."/>
            <person name="Valentin K."/>
            <person name="Verret F."/>
            <person name="Berges J.A."/>
            <person name="Brownlee C."/>
            <person name="Cadoret J.P."/>
            <person name="Chiovitti A."/>
            <person name="Choi C.J."/>
            <person name="Coesel S."/>
            <person name="De Martino A."/>
            <person name="Detter J.C."/>
            <person name="Durkin C."/>
            <person name="Falciatore A."/>
            <person name="Fournet J."/>
            <person name="Haruta M."/>
            <person name="Huysman M.J."/>
            <person name="Jenkins B.D."/>
            <person name="Jiroutova K."/>
            <person name="Jorgensen R.E."/>
            <person name="Joubert Y."/>
            <person name="Kaplan A."/>
            <person name="Kroger N."/>
            <person name="Kroth P.G."/>
            <person name="La Roche J."/>
            <person name="Lindquist E."/>
            <person name="Lommer M."/>
            <person name="Martin-Jezequel V."/>
            <person name="Lopez P.J."/>
            <person name="Lucas S."/>
            <person name="Mangogna M."/>
            <person name="McGinnis K."/>
            <person name="Medlin L.K."/>
            <person name="Montsant A."/>
            <person name="Oudot-Le Secq M.P."/>
            <person name="Napoli C."/>
            <person name="Obornik M."/>
            <person name="Parker M.S."/>
            <person name="Petit J.L."/>
            <person name="Porcel B.M."/>
            <person name="Poulsen N."/>
            <person name="Robison M."/>
            <person name="Rychlewski L."/>
            <person name="Rynearson T.A."/>
            <person name="Schmutz J."/>
            <person name="Shapiro H."/>
            <person name="Siaut M."/>
            <person name="Stanley M."/>
            <person name="Sussman M.R."/>
            <person name="Taylor A.R."/>
            <person name="Vardi A."/>
            <person name="von Dassow P."/>
            <person name="Vyverman W."/>
            <person name="Willis A."/>
            <person name="Wyrwicz L.S."/>
            <person name="Rokhsar D.S."/>
            <person name="Weissenbach J."/>
            <person name="Armbrust E.V."/>
            <person name="Green B.R."/>
            <person name="Van de Peer Y."/>
            <person name="Grigoriev I.V."/>
        </authorList>
    </citation>
    <scope>NUCLEOTIDE SEQUENCE [LARGE SCALE GENOMIC DNA]</scope>
    <source>
        <strain evidence="2 3">CCMP1335</strain>
    </source>
</reference>
<reference evidence="2 3" key="1">
    <citation type="journal article" date="2004" name="Science">
        <title>The genome of the diatom Thalassiosira pseudonana: ecology, evolution, and metabolism.</title>
        <authorList>
            <person name="Armbrust E.V."/>
            <person name="Berges J.A."/>
            <person name="Bowler C."/>
            <person name="Green B.R."/>
            <person name="Martinez D."/>
            <person name="Putnam N.H."/>
            <person name="Zhou S."/>
            <person name="Allen A.E."/>
            <person name="Apt K.E."/>
            <person name="Bechner M."/>
            <person name="Brzezinski M.A."/>
            <person name="Chaal B.K."/>
            <person name="Chiovitti A."/>
            <person name="Davis A.K."/>
            <person name="Demarest M.S."/>
            <person name="Detter J.C."/>
            <person name="Glavina T."/>
            <person name="Goodstein D."/>
            <person name="Hadi M.Z."/>
            <person name="Hellsten U."/>
            <person name="Hildebrand M."/>
            <person name="Jenkins B.D."/>
            <person name="Jurka J."/>
            <person name="Kapitonov V.V."/>
            <person name="Kroger N."/>
            <person name="Lau W.W."/>
            <person name="Lane T.W."/>
            <person name="Larimer F.W."/>
            <person name="Lippmeier J.C."/>
            <person name="Lucas S."/>
            <person name="Medina M."/>
            <person name="Montsant A."/>
            <person name="Obornik M."/>
            <person name="Parker M.S."/>
            <person name="Palenik B."/>
            <person name="Pazour G.J."/>
            <person name="Richardson P.M."/>
            <person name="Rynearson T.A."/>
            <person name="Saito M.A."/>
            <person name="Schwartz D.C."/>
            <person name="Thamatrakoln K."/>
            <person name="Valentin K."/>
            <person name="Vardi A."/>
            <person name="Wilkerson F.P."/>
            <person name="Rokhsar D.S."/>
        </authorList>
    </citation>
    <scope>NUCLEOTIDE SEQUENCE [LARGE SCALE GENOMIC DNA]</scope>
    <source>
        <strain evidence="2 3">CCMP1335</strain>
    </source>
</reference>
<dbReference type="KEGG" id="tps:THAPSDRAFT_24046"/>
<feature type="region of interest" description="Disordered" evidence="1">
    <location>
        <begin position="127"/>
        <end position="185"/>
    </location>
</feature>
<protein>
    <submittedName>
        <fullName evidence="2">Uncharacterized protein</fullName>
    </submittedName>
</protein>
<feature type="compositionally biased region" description="Low complexity" evidence="1">
    <location>
        <begin position="16"/>
        <end position="30"/>
    </location>
</feature>
<dbReference type="AlphaFoldDB" id="B8C8J1"/>
<dbReference type="EMBL" id="CM000645">
    <property type="protein sequence ID" value="EED90495.1"/>
    <property type="molecule type" value="Genomic_DNA"/>
</dbReference>